<comment type="similarity">
    <text evidence="11">Belongs to the influenza viruses nucleoprotein family.</text>
</comment>
<keyword evidence="10" id="KW-1160">Virus entry into host cell</keyword>
<accession>A0A1W5ILD5</accession>
<protein>
    <recommendedName>
        <fullName evidence="11">Nucleoprotein</fullName>
    </recommendedName>
</protein>
<dbReference type="InterPro" id="IPR002141">
    <property type="entry name" value="Flu_NP"/>
</dbReference>
<dbReference type="EMBL" id="KR077933">
    <property type="protein sequence ID" value="AKC43904.1"/>
    <property type="molecule type" value="Viral_cRNA"/>
</dbReference>
<comment type="subcellular location">
    <subcellularLocation>
        <location evidence="11">Virion</location>
    </subcellularLocation>
    <subcellularLocation>
        <location evidence="11">Host nucleus</location>
    </subcellularLocation>
</comment>
<evidence type="ECO:0000256" key="8">
    <source>
        <dbReference type="ARBA" id="ARBA00023086"/>
    </source>
</evidence>
<keyword evidence="3 11" id="KW-0167">Capsid protein</keyword>
<reference evidence="13" key="1">
    <citation type="submission" date="2015-04" db="EMBL/GenBank/DDBJ databases">
        <title>H18N11 Identified in Bolivia using a New Consensus PCR Assay for the Identification of Highly Divergent Influenza Viruses.</title>
        <authorList>
            <person name="Liang E."/>
            <person name="Aguirre-Mazzi E."/>
            <person name="Hicks A.L."/>
            <person name="Zambrana-Torrelio C."/>
            <person name="Navarrete-Macias I."/>
            <person name="Rostal M.K."/>
            <person name="Daszak P."/>
            <person name="Anthony S.J."/>
            <person name="Iniguez V."/>
            <person name="Lipkin W.I."/>
        </authorList>
    </citation>
    <scope>NUCLEOTIDE SEQUENCE</scope>
    <source>
        <strain evidence="13">A/dark fruit-eating bat/Bolivia/PBV780-781/2011</strain>
    </source>
</reference>
<dbReference type="SUPFAM" id="SSF161003">
    <property type="entry name" value="flu NP-like"/>
    <property type="match status" value="1"/>
</dbReference>
<evidence type="ECO:0000313" key="13">
    <source>
        <dbReference type="EMBL" id="AKC43904.1"/>
    </source>
</evidence>
<keyword evidence="4 11" id="KW-1048">Host nucleus</keyword>
<keyword evidence="2" id="KW-1163">Viral penetration into host nucleus</keyword>
<evidence type="ECO:0000256" key="1">
    <source>
        <dbReference type="ARBA" id="ARBA00022497"/>
    </source>
</evidence>
<proteinExistence type="inferred from homology"/>
<evidence type="ECO:0000256" key="6">
    <source>
        <dbReference type="ARBA" id="ARBA00022844"/>
    </source>
</evidence>
<organism evidence="13">
    <name type="scientific">Influenza A virus</name>
    <name type="common">A/dark fruit-eating bat/Bolivia/PBV780-781/2011(H18N11)</name>
    <dbReference type="NCBI Taxonomy" id="1641314"/>
    <lineage>
        <taxon>Viruses</taxon>
        <taxon>Riboviria</taxon>
        <taxon>Orthornavirae</taxon>
        <taxon>Negarnaviricota</taxon>
        <taxon>Polyploviricotina</taxon>
        <taxon>Insthoviricetes</taxon>
        <taxon>Articulavirales</taxon>
        <taxon>Orthomyxoviridae</taxon>
        <taxon>Alphainfluenzavirus</taxon>
        <taxon>Alphainfluenzavirus influenzae</taxon>
        <taxon>Influenza A virus</taxon>
    </lineage>
</organism>
<sequence length="497" mass="55850">MAGQGTKRTFEQMETDSKQNTTEIRSAVGRMVKAIGRFYIQMCAELKLDDKEAVLIQNSLTIERMVLSAFDERRNKYLEEHPTVGKDPKKTGGPIYRRKEGKWEREMVLMEKENIRAIWKMANDGEENLSGLSHIMIWHSNLNDTTYQRTRALVRTGMDPRMCSLMQGSTLPRRAGAAGAAIKGVGTLIMELIRMIKRGMNDRNFWKGEQGKRTRAAYERICNNLKNKFQTAPQKAMVDQVKEGKNPGNAEIEDLLFLARSALILRGAVAHKSSLPACVYGLGVSRGFDFEREGYSLVGRDPYMLLQNSQIFSIIRKGENAAHKSQLVWMACHAAAFEDIRVSSFIKGNKIVPRGKLETRGLQIAGSETLDEALVVSLDIKSHYWAIKTRSGGNPQQSRSSAGQIAVQPTFSVQRNIPFEKKTIMAAFSNIEEGRVTDMRTEIIKLMENSDPKDKVFLGRGVFEMADEKATNPIVPSLDGNDEGSYFFGDKAEEFDI</sequence>
<keyword evidence="7" id="KW-0694">RNA-binding</keyword>
<gene>
    <name evidence="11 13" type="primary">NP</name>
</gene>
<evidence type="ECO:0000256" key="11">
    <source>
        <dbReference type="RuleBase" id="RU361251"/>
    </source>
</evidence>
<evidence type="ECO:0000256" key="5">
    <source>
        <dbReference type="ARBA" id="ARBA00022581"/>
    </source>
</evidence>
<dbReference type="GO" id="GO:0075732">
    <property type="term" value="P:viral penetration into host nucleus"/>
    <property type="evidence" value="ECO:0007669"/>
    <property type="project" value="UniProtKB-KW"/>
</dbReference>
<evidence type="ECO:0000256" key="9">
    <source>
        <dbReference type="ARBA" id="ARBA00023274"/>
    </source>
</evidence>
<dbReference type="Pfam" id="PF00506">
    <property type="entry name" value="Flu_NP"/>
    <property type="match status" value="1"/>
</dbReference>
<keyword evidence="1" id="KW-1139">Helical capsid protein</keyword>
<name>A0A1W5ILD5_9INFA</name>
<evidence type="ECO:0000256" key="2">
    <source>
        <dbReference type="ARBA" id="ARBA00022524"/>
    </source>
</evidence>
<keyword evidence="9" id="KW-0687">Ribonucleoprotein</keyword>
<dbReference type="GO" id="GO:0019013">
    <property type="term" value="C:viral nucleocapsid"/>
    <property type="evidence" value="ECO:0007669"/>
    <property type="project" value="UniProtKB-UniRule"/>
</dbReference>
<dbReference type="GO" id="GO:0042025">
    <property type="term" value="C:host cell nucleus"/>
    <property type="evidence" value="ECO:0007669"/>
    <property type="project" value="UniProtKB-SubCell"/>
</dbReference>
<dbReference type="GO" id="GO:0046718">
    <property type="term" value="P:symbiont entry into host cell"/>
    <property type="evidence" value="ECO:0007669"/>
    <property type="project" value="UniProtKB-KW"/>
</dbReference>
<dbReference type="GO" id="GO:0003723">
    <property type="term" value="F:RNA binding"/>
    <property type="evidence" value="ECO:0007669"/>
    <property type="project" value="UniProtKB-KW"/>
</dbReference>
<keyword evidence="8 11" id="KW-0543">Viral nucleoprotein</keyword>
<dbReference type="GO" id="GO:0019029">
    <property type="term" value="C:helical viral capsid"/>
    <property type="evidence" value="ECO:0007669"/>
    <property type="project" value="UniProtKB-KW"/>
</dbReference>
<feature type="region of interest" description="Disordered" evidence="12">
    <location>
        <begin position="1"/>
        <end position="20"/>
    </location>
</feature>
<dbReference type="GO" id="GO:0005198">
    <property type="term" value="F:structural molecule activity"/>
    <property type="evidence" value="ECO:0007669"/>
    <property type="project" value="UniProtKB-UniRule"/>
</dbReference>
<keyword evidence="6 11" id="KW-0946">Virion</keyword>
<feature type="compositionally biased region" description="Basic and acidic residues" evidence="12">
    <location>
        <begin position="8"/>
        <end position="17"/>
    </location>
</feature>
<comment type="function">
    <text evidence="11">Encapsidates the negative strand viral RNA, protecting it from nucleases. The encapsidated genomic RNA is termed the ribonucleoprotein (RNP) and serves as template for transcription and replication.</text>
</comment>
<dbReference type="GO" id="GO:1990904">
    <property type="term" value="C:ribonucleoprotein complex"/>
    <property type="evidence" value="ECO:0007669"/>
    <property type="project" value="UniProtKB-KW"/>
</dbReference>
<evidence type="ECO:0000256" key="12">
    <source>
        <dbReference type="SAM" id="MobiDB-lite"/>
    </source>
</evidence>
<comment type="subunit">
    <text evidence="11">Homomultimerizes to form the nucleocapsid.</text>
</comment>
<keyword evidence="5" id="KW-0945">Host-virus interaction</keyword>
<evidence type="ECO:0000256" key="7">
    <source>
        <dbReference type="ARBA" id="ARBA00022884"/>
    </source>
</evidence>
<evidence type="ECO:0000256" key="10">
    <source>
        <dbReference type="ARBA" id="ARBA00023296"/>
    </source>
</evidence>
<evidence type="ECO:0000256" key="3">
    <source>
        <dbReference type="ARBA" id="ARBA00022561"/>
    </source>
</evidence>
<evidence type="ECO:0000256" key="4">
    <source>
        <dbReference type="ARBA" id="ARBA00022562"/>
    </source>
</evidence>
<dbReference type="GO" id="GO:0043657">
    <property type="term" value="C:host cell"/>
    <property type="evidence" value="ECO:0007669"/>
    <property type="project" value="GOC"/>
</dbReference>